<gene>
    <name evidence="5" type="ORF">BaRGS_00022655</name>
</gene>
<dbReference type="CDD" id="cd20659">
    <property type="entry name" value="CYP4B_4F-like"/>
    <property type="match status" value="1"/>
</dbReference>
<name>A0ABD0KG77_9CAEN</name>
<dbReference type="PANTHER" id="PTHR24291">
    <property type="entry name" value="CYTOCHROME P450 FAMILY 4"/>
    <property type="match status" value="1"/>
</dbReference>
<dbReference type="InterPro" id="IPR036396">
    <property type="entry name" value="Cyt_P450_sf"/>
</dbReference>
<keyword evidence="6" id="KW-1185">Reference proteome</keyword>
<dbReference type="Proteomes" id="UP001519460">
    <property type="component" value="Unassembled WGS sequence"/>
</dbReference>
<keyword evidence="2 3" id="KW-0349">Heme</keyword>
<dbReference type="Pfam" id="PF00067">
    <property type="entry name" value="p450"/>
    <property type="match status" value="1"/>
</dbReference>
<dbReference type="InterPro" id="IPR002401">
    <property type="entry name" value="Cyt_P450_E_grp-I"/>
</dbReference>
<accession>A0ABD0KG77</accession>
<feature type="binding site" description="axial binding residue" evidence="2">
    <location>
        <position position="468"/>
    </location>
    <ligand>
        <name>heme</name>
        <dbReference type="ChEBI" id="CHEBI:30413"/>
    </ligand>
    <ligandPart>
        <name>Fe</name>
        <dbReference type="ChEBI" id="CHEBI:18248"/>
    </ligandPart>
</feature>
<keyword evidence="4" id="KW-0812">Transmembrane</keyword>
<dbReference type="Gene3D" id="1.10.630.10">
    <property type="entry name" value="Cytochrome P450"/>
    <property type="match status" value="1"/>
</dbReference>
<dbReference type="InterPro" id="IPR001128">
    <property type="entry name" value="Cyt_P450"/>
</dbReference>
<evidence type="ECO:0000256" key="1">
    <source>
        <dbReference type="ARBA" id="ARBA00010617"/>
    </source>
</evidence>
<keyword evidence="2 3" id="KW-0479">Metal-binding</keyword>
<evidence type="ECO:0000256" key="4">
    <source>
        <dbReference type="SAM" id="Phobius"/>
    </source>
</evidence>
<keyword evidence="4" id="KW-1133">Transmembrane helix</keyword>
<comment type="similarity">
    <text evidence="1 3">Belongs to the cytochrome P450 family.</text>
</comment>
<evidence type="ECO:0000256" key="2">
    <source>
        <dbReference type="PIRSR" id="PIRSR602401-1"/>
    </source>
</evidence>
<dbReference type="InterPro" id="IPR017972">
    <property type="entry name" value="Cyt_P450_CS"/>
</dbReference>
<organism evidence="5 6">
    <name type="scientific">Batillaria attramentaria</name>
    <dbReference type="NCBI Taxonomy" id="370345"/>
    <lineage>
        <taxon>Eukaryota</taxon>
        <taxon>Metazoa</taxon>
        <taxon>Spiralia</taxon>
        <taxon>Lophotrochozoa</taxon>
        <taxon>Mollusca</taxon>
        <taxon>Gastropoda</taxon>
        <taxon>Caenogastropoda</taxon>
        <taxon>Sorbeoconcha</taxon>
        <taxon>Cerithioidea</taxon>
        <taxon>Batillariidae</taxon>
        <taxon>Batillaria</taxon>
    </lineage>
</organism>
<dbReference type="EMBL" id="JACVVK020000184">
    <property type="protein sequence ID" value="KAK7486046.1"/>
    <property type="molecule type" value="Genomic_DNA"/>
</dbReference>
<proteinExistence type="inferred from homology"/>
<keyword evidence="2 3" id="KW-0408">Iron</keyword>
<keyword evidence="4" id="KW-0472">Membrane</keyword>
<dbReference type="PANTHER" id="PTHR24291:SF201">
    <property type="entry name" value="CYTOCHROME P450, FAMILY 4, SUBFAMILY B, POLYPEPTIDE 7"/>
    <property type="match status" value="1"/>
</dbReference>
<keyword evidence="3" id="KW-0560">Oxidoreductase</keyword>
<comment type="caution">
    <text evidence="5">The sequence shown here is derived from an EMBL/GenBank/DDBJ whole genome shotgun (WGS) entry which is preliminary data.</text>
</comment>
<evidence type="ECO:0000313" key="6">
    <source>
        <dbReference type="Proteomes" id="UP001519460"/>
    </source>
</evidence>
<sequence>MEGLATDADNVSLLKSTLVAALVVGILYRIIRAVQKFRAYAKIFHDCPGETEYHWLYGTLHLYPGPNEGGIKYDTNSMEIRPRFSRFWAGPFVPIILLYHPDLIRIMLKSSAPKPRGSGLLVSVYEMGLGWLGEGLLISNGAKWARSRRLLTPAFHFDILRPYVDIKNRAGDILLNKIQRSAEKGESFEVFSCVSLCLFDILLQCAFSHTSNCQTVGESDPYVQAVNELVRLWSIRSLKPWMHVDFIFKLTSTGRKWYRLCDFVHSISEDLIEKRRKFLEANREEVEKGLLHKKHTLSFVDILLTAKDEDGNGMTPLEIRNEADTFLFEGFDTTTSALSWTLYSLARWPEHQVRVQEEVDSLLAGRDTDYILWDDFTQLPYTTACIKEALRNYSTVPFIERMLTEPTEFDGHVIPAGTHVAIQLWCLHHNPTVWDRPHDYIPDRFLGDNLLKMDPFQFVPFSAGPRNCIGQNFAMHELKLLVARICHRFSLKLDPDHEVLRSPQATFKAEKGIKLIASPRSQ</sequence>
<reference evidence="5 6" key="1">
    <citation type="journal article" date="2023" name="Sci. Data">
        <title>Genome assembly of the Korean intertidal mud-creeper Batillaria attramentaria.</title>
        <authorList>
            <person name="Patra A.K."/>
            <person name="Ho P.T."/>
            <person name="Jun S."/>
            <person name="Lee S.J."/>
            <person name="Kim Y."/>
            <person name="Won Y.J."/>
        </authorList>
    </citation>
    <scope>NUCLEOTIDE SEQUENCE [LARGE SCALE GENOMIC DNA]</scope>
    <source>
        <strain evidence="5">Wonlab-2016</strain>
    </source>
</reference>
<feature type="transmembrane region" description="Helical" evidence="4">
    <location>
        <begin position="12"/>
        <end position="31"/>
    </location>
</feature>
<feature type="transmembrane region" description="Helical" evidence="4">
    <location>
        <begin position="87"/>
        <end position="108"/>
    </location>
</feature>
<evidence type="ECO:0000256" key="3">
    <source>
        <dbReference type="RuleBase" id="RU000461"/>
    </source>
</evidence>
<keyword evidence="3" id="KW-0503">Monooxygenase</keyword>
<dbReference type="SUPFAM" id="SSF48264">
    <property type="entry name" value="Cytochrome P450"/>
    <property type="match status" value="1"/>
</dbReference>
<dbReference type="PRINTS" id="PR00385">
    <property type="entry name" value="P450"/>
</dbReference>
<evidence type="ECO:0008006" key="7">
    <source>
        <dbReference type="Google" id="ProtNLM"/>
    </source>
</evidence>
<dbReference type="GO" id="GO:0004497">
    <property type="term" value="F:monooxygenase activity"/>
    <property type="evidence" value="ECO:0007669"/>
    <property type="project" value="UniProtKB-KW"/>
</dbReference>
<dbReference type="AlphaFoldDB" id="A0ABD0KG77"/>
<dbReference type="PRINTS" id="PR00463">
    <property type="entry name" value="EP450I"/>
</dbReference>
<dbReference type="GO" id="GO:0046872">
    <property type="term" value="F:metal ion binding"/>
    <property type="evidence" value="ECO:0007669"/>
    <property type="project" value="UniProtKB-KW"/>
</dbReference>
<dbReference type="PROSITE" id="PS00086">
    <property type="entry name" value="CYTOCHROME_P450"/>
    <property type="match status" value="1"/>
</dbReference>
<dbReference type="InterPro" id="IPR050196">
    <property type="entry name" value="Cytochrome_P450_Monoox"/>
</dbReference>
<protein>
    <recommendedName>
        <fullName evidence="7">Cytochrome P450</fullName>
    </recommendedName>
</protein>
<evidence type="ECO:0000313" key="5">
    <source>
        <dbReference type="EMBL" id="KAK7486046.1"/>
    </source>
</evidence>
<comment type="cofactor">
    <cofactor evidence="2">
        <name>heme</name>
        <dbReference type="ChEBI" id="CHEBI:30413"/>
    </cofactor>
</comment>